<protein>
    <recommendedName>
        <fullName evidence="4">Lipoprotein</fullName>
    </recommendedName>
</protein>
<dbReference type="Proteomes" id="UP000604341">
    <property type="component" value="Unassembled WGS sequence"/>
</dbReference>
<dbReference type="RefSeq" id="WP_189067691.1">
    <property type="nucleotide sequence ID" value="NZ_BMPE01000001.1"/>
</dbReference>
<proteinExistence type="predicted"/>
<evidence type="ECO:0008006" key="4">
    <source>
        <dbReference type="Google" id="ProtNLM"/>
    </source>
</evidence>
<gene>
    <name evidence="2" type="ORF">GCM10010844_08600</name>
</gene>
<reference evidence="3" key="1">
    <citation type="journal article" date="2019" name="Int. J. Syst. Evol. Microbiol.">
        <title>The Global Catalogue of Microorganisms (GCM) 10K type strain sequencing project: providing services to taxonomists for standard genome sequencing and annotation.</title>
        <authorList>
            <consortium name="The Broad Institute Genomics Platform"/>
            <consortium name="The Broad Institute Genome Sequencing Center for Infectious Disease"/>
            <person name="Wu L."/>
            <person name="Ma J."/>
        </authorList>
    </citation>
    <scope>NUCLEOTIDE SEQUENCE [LARGE SCALE GENOMIC DNA]</scope>
    <source>
        <strain evidence="3">JCM 19173</strain>
    </source>
</reference>
<feature type="signal peptide" evidence="1">
    <location>
        <begin position="1"/>
        <end position="20"/>
    </location>
</feature>
<evidence type="ECO:0000313" key="3">
    <source>
        <dbReference type="Proteomes" id="UP000604341"/>
    </source>
</evidence>
<comment type="caution">
    <text evidence="2">The sequence shown here is derived from an EMBL/GenBank/DDBJ whole genome shotgun (WGS) entry which is preliminary data.</text>
</comment>
<dbReference type="PROSITE" id="PS51257">
    <property type="entry name" value="PROKAR_LIPOPROTEIN"/>
    <property type="match status" value="1"/>
</dbReference>
<evidence type="ECO:0000256" key="1">
    <source>
        <dbReference type="SAM" id="SignalP"/>
    </source>
</evidence>
<name>A0ABQ2FGK4_9DEIO</name>
<keyword evidence="1" id="KW-0732">Signal</keyword>
<evidence type="ECO:0000313" key="2">
    <source>
        <dbReference type="EMBL" id="GGK92358.1"/>
    </source>
</evidence>
<accession>A0ABQ2FGK4</accession>
<organism evidence="2 3">
    <name type="scientific">Deinococcus radiotolerans</name>
    <dbReference type="NCBI Taxonomy" id="1309407"/>
    <lineage>
        <taxon>Bacteria</taxon>
        <taxon>Thermotogati</taxon>
        <taxon>Deinococcota</taxon>
        <taxon>Deinococci</taxon>
        <taxon>Deinococcales</taxon>
        <taxon>Deinococcaceae</taxon>
        <taxon>Deinococcus</taxon>
    </lineage>
</organism>
<dbReference type="EMBL" id="BMPE01000001">
    <property type="protein sequence ID" value="GGK92358.1"/>
    <property type="molecule type" value="Genomic_DNA"/>
</dbReference>
<sequence length="145" mass="15513">MKRPLALSVLPLVISLSACAPTTQTQPTFTYEGEARFLLLPQKLRVTYTVNPVTHEARGEYRNLSSGDTFTLSGTQLPTSDGETLTAKIDPGDSPRLNASLLGFGISNVPLKASGTLAATVTATRLTGTLRVNGISYPVRLPRVR</sequence>
<feature type="chain" id="PRO_5047320977" description="Lipoprotein" evidence="1">
    <location>
        <begin position="21"/>
        <end position="145"/>
    </location>
</feature>
<keyword evidence="3" id="KW-1185">Reference proteome</keyword>